<dbReference type="PANTHER" id="PTHR23517">
    <property type="entry name" value="RESISTANCE PROTEIN MDTM, PUTATIVE-RELATED-RELATED"/>
    <property type="match status" value="1"/>
</dbReference>
<feature type="transmembrane region" description="Helical" evidence="7">
    <location>
        <begin position="149"/>
        <end position="172"/>
    </location>
</feature>
<dbReference type="Pfam" id="PF07690">
    <property type="entry name" value="MFS_1"/>
    <property type="match status" value="1"/>
</dbReference>
<keyword evidence="6 7" id="KW-0472">Membrane</keyword>
<evidence type="ECO:0000256" key="5">
    <source>
        <dbReference type="ARBA" id="ARBA00022989"/>
    </source>
</evidence>
<evidence type="ECO:0000256" key="3">
    <source>
        <dbReference type="ARBA" id="ARBA00022475"/>
    </source>
</evidence>
<comment type="subcellular location">
    <subcellularLocation>
        <location evidence="1">Cell membrane</location>
        <topology evidence="1">Multi-pass membrane protein</topology>
    </subcellularLocation>
</comment>
<feature type="transmembrane region" description="Helical" evidence="7">
    <location>
        <begin position="88"/>
        <end position="109"/>
    </location>
</feature>
<protein>
    <recommendedName>
        <fullName evidence="8">Major facilitator superfamily (MFS) profile domain-containing protein</fullName>
    </recommendedName>
</protein>
<feature type="transmembrane region" description="Helical" evidence="7">
    <location>
        <begin position="56"/>
        <end position="76"/>
    </location>
</feature>
<evidence type="ECO:0000313" key="10">
    <source>
        <dbReference type="Proteomes" id="UP000229901"/>
    </source>
</evidence>
<evidence type="ECO:0000256" key="6">
    <source>
        <dbReference type="ARBA" id="ARBA00023136"/>
    </source>
</evidence>
<feature type="transmembrane region" description="Helical" evidence="7">
    <location>
        <begin position="178"/>
        <end position="197"/>
    </location>
</feature>
<evidence type="ECO:0000259" key="8">
    <source>
        <dbReference type="PROSITE" id="PS50850"/>
    </source>
</evidence>
<dbReference type="PROSITE" id="PS50850">
    <property type="entry name" value="MFS"/>
    <property type="match status" value="1"/>
</dbReference>
<sequence length="204" mass="22471">MNYRYVVNSIRHFKINIVVKVLIVSDFIVISSSNILSPIFAIFIAEQVPGGSIEAAGLAVAIYAMTKSIFEVPVGIFIDRKKGELDDLYMSFFGTLLQGVVYFSFVFVGNVWHLLILHAVLGFASAVAYPGWYAIFTRHVDDHKQGFEWSLYDVILGFGAAGAAAVGGFIAVKWGFNSIFIIVACLTFAGAFLLPLIRSNMRKN</sequence>
<name>A0A2H0V6W7_9BACT</name>
<keyword evidence="4 7" id="KW-0812">Transmembrane</keyword>
<keyword evidence="2" id="KW-0813">Transport</keyword>
<dbReference type="SUPFAM" id="SSF103473">
    <property type="entry name" value="MFS general substrate transporter"/>
    <property type="match status" value="1"/>
</dbReference>
<dbReference type="GO" id="GO:0005886">
    <property type="term" value="C:plasma membrane"/>
    <property type="evidence" value="ECO:0007669"/>
    <property type="project" value="UniProtKB-SubCell"/>
</dbReference>
<dbReference type="InterPro" id="IPR020846">
    <property type="entry name" value="MFS_dom"/>
</dbReference>
<accession>A0A2H0V6W7</accession>
<organism evidence="9 10">
    <name type="scientific">Candidatus Falkowbacteria bacterium CG10_big_fil_rev_8_21_14_0_10_39_11</name>
    <dbReference type="NCBI Taxonomy" id="1974565"/>
    <lineage>
        <taxon>Bacteria</taxon>
        <taxon>Candidatus Falkowiibacteriota</taxon>
    </lineage>
</organism>
<evidence type="ECO:0000313" key="9">
    <source>
        <dbReference type="EMBL" id="PIR94080.1"/>
    </source>
</evidence>
<proteinExistence type="predicted"/>
<dbReference type="InterPro" id="IPR011701">
    <property type="entry name" value="MFS"/>
</dbReference>
<keyword evidence="3" id="KW-1003">Cell membrane</keyword>
<feature type="transmembrane region" description="Helical" evidence="7">
    <location>
        <begin position="115"/>
        <end position="137"/>
    </location>
</feature>
<dbReference type="Proteomes" id="UP000229901">
    <property type="component" value="Unassembled WGS sequence"/>
</dbReference>
<evidence type="ECO:0000256" key="4">
    <source>
        <dbReference type="ARBA" id="ARBA00022692"/>
    </source>
</evidence>
<dbReference type="EMBL" id="PFAP01000020">
    <property type="protein sequence ID" value="PIR94080.1"/>
    <property type="molecule type" value="Genomic_DNA"/>
</dbReference>
<keyword evidence="5 7" id="KW-1133">Transmembrane helix</keyword>
<evidence type="ECO:0000256" key="2">
    <source>
        <dbReference type="ARBA" id="ARBA00022448"/>
    </source>
</evidence>
<dbReference type="InterPro" id="IPR036259">
    <property type="entry name" value="MFS_trans_sf"/>
</dbReference>
<gene>
    <name evidence="9" type="ORF">COT97_03270</name>
</gene>
<dbReference type="InterPro" id="IPR050171">
    <property type="entry name" value="MFS_Transporters"/>
</dbReference>
<dbReference type="AlphaFoldDB" id="A0A2H0V6W7"/>
<comment type="caution">
    <text evidence="9">The sequence shown here is derived from an EMBL/GenBank/DDBJ whole genome shotgun (WGS) entry which is preliminary data.</text>
</comment>
<dbReference type="PANTHER" id="PTHR23517:SF2">
    <property type="entry name" value="MULTIDRUG RESISTANCE PROTEIN MDTH"/>
    <property type="match status" value="1"/>
</dbReference>
<feature type="transmembrane region" description="Helical" evidence="7">
    <location>
        <begin position="21"/>
        <end position="44"/>
    </location>
</feature>
<evidence type="ECO:0000256" key="1">
    <source>
        <dbReference type="ARBA" id="ARBA00004651"/>
    </source>
</evidence>
<dbReference type="Gene3D" id="1.20.1250.20">
    <property type="entry name" value="MFS general substrate transporter like domains"/>
    <property type="match status" value="1"/>
</dbReference>
<dbReference type="GO" id="GO:0022857">
    <property type="term" value="F:transmembrane transporter activity"/>
    <property type="evidence" value="ECO:0007669"/>
    <property type="project" value="InterPro"/>
</dbReference>
<feature type="domain" description="Major facilitator superfamily (MFS) profile" evidence="8">
    <location>
        <begin position="18"/>
        <end position="204"/>
    </location>
</feature>
<evidence type="ECO:0000256" key="7">
    <source>
        <dbReference type="SAM" id="Phobius"/>
    </source>
</evidence>
<reference evidence="10" key="1">
    <citation type="submission" date="2017-09" db="EMBL/GenBank/DDBJ databases">
        <title>Depth-based differentiation of microbial function through sediment-hosted aquifers and enrichment of novel symbionts in the deep terrestrial subsurface.</title>
        <authorList>
            <person name="Probst A.J."/>
            <person name="Ladd B."/>
            <person name="Jarett J.K."/>
            <person name="Geller-Mcgrath D.E."/>
            <person name="Sieber C.M.K."/>
            <person name="Emerson J.B."/>
            <person name="Anantharaman K."/>
            <person name="Thomas B.C."/>
            <person name="Malmstrom R."/>
            <person name="Stieglmeier M."/>
            <person name="Klingl A."/>
            <person name="Woyke T."/>
            <person name="Ryan C.M."/>
            <person name="Banfield J.F."/>
        </authorList>
    </citation>
    <scope>NUCLEOTIDE SEQUENCE [LARGE SCALE GENOMIC DNA]</scope>
</reference>